<reference evidence="2" key="1">
    <citation type="submission" date="2020-02" db="EMBL/GenBank/DDBJ databases">
        <authorList>
            <person name="Scholz U."/>
            <person name="Mascher M."/>
            <person name="Fiebig A."/>
        </authorList>
    </citation>
    <scope>NUCLEOTIDE SEQUENCE</scope>
</reference>
<protein>
    <submittedName>
        <fullName evidence="2">Uncharacterized protein</fullName>
    </submittedName>
</protein>
<dbReference type="PANTHER" id="PTHR33130:SF40">
    <property type="entry name" value="CHROMOGRANIN (DUF1639)"/>
    <property type="match status" value="1"/>
</dbReference>
<evidence type="ECO:0000313" key="3">
    <source>
        <dbReference type="Proteomes" id="UP000663760"/>
    </source>
</evidence>
<organism evidence="2 3">
    <name type="scientific">Spirodela intermedia</name>
    <name type="common">Intermediate duckweed</name>
    <dbReference type="NCBI Taxonomy" id="51605"/>
    <lineage>
        <taxon>Eukaryota</taxon>
        <taxon>Viridiplantae</taxon>
        <taxon>Streptophyta</taxon>
        <taxon>Embryophyta</taxon>
        <taxon>Tracheophyta</taxon>
        <taxon>Spermatophyta</taxon>
        <taxon>Magnoliopsida</taxon>
        <taxon>Liliopsida</taxon>
        <taxon>Araceae</taxon>
        <taxon>Lemnoideae</taxon>
        <taxon>Spirodela</taxon>
    </lineage>
</organism>
<name>A0A7I8KWM6_SPIIN</name>
<proteinExistence type="predicted"/>
<dbReference type="Proteomes" id="UP000663760">
    <property type="component" value="Chromosome 9"/>
</dbReference>
<feature type="compositionally biased region" description="Low complexity" evidence="1">
    <location>
        <begin position="62"/>
        <end position="87"/>
    </location>
</feature>
<dbReference type="InterPro" id="IPR012438">
    <property type="entry name" value="DUF1639"/>
</dbReference>
<sequence>MVMIELSESERLRAMPPPNFSAAFATPSLRWACKKRLRCLHPDAAAAAGRRFSSFDDDCTTTTTNNNRGCGGATAASRAKSSPSRRAASPHRHSSRSKILNHFPGLRDESDDGDEPLVLAPDLYGGTRDEASRRVMEAGGRSLRSGFRNGGEKGKKNRRVELWVSLSRDEIEEDFLWMTGAKPPRRSRRRDKGTFDHLLMAVFPGAWMPNRISAARYRVPEPSDPRKVSTRDGS</sequence>
<evidence type="ECO:0000313" key="2">
    <source>
        <dbReference type="EMBL" id="CAA7402051.1"/>
    </source>
</evidence>
<feature type="region of interest" description="Disordered" evidence="1">
    <location>
        <begin position="62"/>
        <end position="114"/>
    </location>
</feature>
<keyword evidence="3" id="KW-1185">Reference proteome</keyword>
<evidence type="ECO:0000256" key="1">
    <source>
        <dbReference type="SAM" id="MobiDB-lite"/>
    </source>
</evidence>
<gene>
    <name evidence="2" type="ORF">SI8410_09012729</name>
</gene>
<dbReference type="EMBL" id="LR746272">
    <property type="protein sequence ID" value="CAA7402051.1"/>
    <property type="molecule type" value="Genomic_DNA"/>
</dbReference>
<accession>A0A7I8KWM6</accession>
<dbReference type="Pfam" id="PF07797">
    <property type="entry name" value="DUF1639"/>
    <property type="match status" value="1"/>
</dbReference>
<dbReference type="AlphaFoldDB" id="A0A7I8KWM6"/>
<dbReference type="PANTHER" id="PTHR33130">
    <property type="entry name" value="PUTATIVE (DUF1639)-RELATED"/>
    <property type="match status" value="1"/>
</dbReference>
<dbReference type="OrthoDB" id="769821at2759"/>